<dbReference type="SUPFAM" id="SSF69118">
    <property type="entry name" value="AhpD-like"/>
    <property type="match status" value="1"/>
</dbReference>
<feature type="compositionally biased region" description="Low complexity" evidence="1">
    <location>
        <begin position="67"/>
        <end position="79"/>
    </location>
</feature>
<organism evidence="2 3">
    <name type="scientific">Streptomyces lannensis</name>
    <dbReference type="NCBI Taxonomy" id="766498"/>
    <lineage>
        <taxon>Bacteria</taxon>
        <taxon>Bacillati</taxon>
        <taxon>Actinomycetota</taxon>
        <taxon>Actinomycetes</taxon>
        <taxon>Kitasatosporales</taxon>
        <taxon>Streptomycetaceae</taxon>
        <taxon>Streptomyces</taxon>
    </lineage>
</organism>
<protein>
    <submittedName>
        <fullName evidence="2">Uncharacterized protein</fullName>
    </submittedName>
</protein>
<name>A0ABP7LRF4_9ACTN</name>
<dbReference type="EMBL" id="BAAAZA010000056">
    <property type="protein sequence ID" value="GAA3904557.1"/>
    <property type="molecule type" value="Genomic_DNA"/>
</dbReference>
<comment type="caution">
    <text evidence="2">The sequence shown here is derived from an EMBL/GenBank/DDBJ whole genome shotgun (WGS) entry which is preliminary data.</text>
</comment>
<evidence type="ECO:0000256" key="1">
    <source>
        <dbReference type="SAM" id="MobiDB-lite"/>
    </source>
</evidence>
<reference evidence="3" key="1">
    <citation type="journal article" date="2019" name="Int. J. Syst. Evol. Microbiol.">
        <title>The Global Catalogue of Microorganisms (GCM) 10K type strain sequencing project: providing services to taxonomists for standard genome sequencing and annotation.</title>
        <authorList>
            <consortium name="The Broad Institute Genomics Platform"/>
            <consortium name="The Broad Institute Genome Sequencing Center for Infectious Disease"/>
            <person name="Wu L."/>
            <person name="Ma J."/>
        </authorList>
    </citation>
    <scope>NUCLEOTIDE SEQUENCE [LARGE SCALE GENOMIC DNA]</scope>
    <source>
        <strain evidence="3">JCM 16578</strain>
    </source>
</reference>
<dbReference type="Gene3D" id="1.20.1290.10">
    <property type="entry name" value="AhpD-like"/>
    <property type="match status" value="1"/>
</dbReference>
<keyword evidence="3" id="KW-1185">Reference proteome</keyword>
<evidence type="ECO:0000313" key="2">
    <source>
        <dbReference type="EMBL" id="GAA3904557.1"/>
    </source>
</evidence>
<gene>
    <name evidence="2" type="ORF">GCM10022207_87360</name>
</gene>
<feature type="region of interest" description="Disordered" evidence="1">
    <location>
        <begin position="58"/>
        <end position="92"/>
    </location>
</feature>
<accession>A0ABP7LRF4</accession>
<dbReference type="InterPro" id="IPR029032">
    <property type="entry name" value="AhpD-like"/>
</dbReference>
<dbReference type="Proteomes" id="UP001501563">
    <property type="component" value="Unassembled WGS sequence"/>
</dbReference>
<evidence type="ECO:0000313" key="3">
    <source>
        <dbReference type="Proteomes" id="UP001501563"/>
    </source>
</evidence>
<proteinExistence type="predicted"/>
<sequence>MTQDEDRQARLQRGMALLNDVSAGQGQPFVDSLAAISPELSRQVAAWGFGEIYARPQLAPRDRQLEPSASSPRSATASPNCGCTSTSHSTWA</sequence>
<feature type="compositionally biased region" description="Polar residues" evidence="1">
    <location>
        <begin position="81"/>
        <end position="92"/>
    </location>
</feature>